<dbReference type="InterPro" id="IPR036893">
    <property type="entry name" value="SBP_sf"/>
</dbReference>
<proteinExistence type="predicted"/>
<reference evidence="6 7" key="1">
    <citation type="journal article" date="2017" name="Nat. Commun.">
        <title>Genome assembly with in vitro proximity ligation data and whole-genome triplication in lettuce.</title>
        <authorList>
            <person name="Reyes-Chin-Wo S."/>
            <person name="Wang Z."/>
            <person name="Yang X."/>
            <person name="Kozik A."/>
            <person name="Arikit S."/>
            <person name="Song C."/>
            <person name="Xia L."/>
            <person name="Froenicke L."/>
            <person name="Lavelle D.O."/>
            <person name="Truco M.J."/>
            <person name="Xia R."/>
            <person name="Zhu S."/>
            <person name="Xu C."/>
            <person name="Xu H."/>
            <person name="Xu X."/>
            <person name="Cox K."/>
            <person name="Korf I."/>
            <person name="Meyers B.C."/>
            <person name="Michelmore R.W."/>
        </authorList>
    </citation>
    <scope>NUCLEOTIDE SEQUENCE [LARGE SCALE GENOMIC DNA]</scope>
    <source>
        <strain evidence="7">cv. Salinas</strain>
        <tissue evidence="6">Seedlings</tissue>
    </source>
</reference>
<evidence type="ECO:0000256" key="1">
    <source>
        <dbReference type="ARBA" id="ARBA00022723"/>
    </source>
</evidence>
<dbReference type="AlphaFoldDB" id="A0A9R1VVZ0"/>
<dbReference type="SUPFAM" id="SSF103612">
    <property type="entry name" value="SBT domain"/>
    <property type="match status" value="1"/>
</dbReference>
<protein>
    <recommendedName>
        <fullName evidence="5">SBP-type domain-containing protein</fullName>
    </recommendedName>
</protein>
<dbReference type="InterPro" id="IPR044817">
    <property type="entry name" value="SBP-like"/>
</dbReference>
<dbReference type="SMR" id="A0A9R1VVZ0"/>
<dbReference type="Proteomes" id="UP000235145">
    <property type="component" value="Unassembled WGS sequence"/>
</dbReference>
<feature type="domain" description="SBP-type" evidence="5">
    <location>
        <begin position="41"/>
        <end position="118"/>
    </location>
</feature>
<name>A0A9R1VVZ0_LACSA</name>
<gene>
    <name evidence="6" type="ORF">LSAT_V11C400210880</name>
</gene>
<dbReference type="PANTHER" id="PTHR31251:SF110">
    <property type="entry name" value="SQUAMOSA PROMOTER-BINDING-LIKE PROTEIN 14"/>
    <property type="match status" value="1"/>
</dbReference>
<evidence type="ECO:0000259" key="5">
    <source>
        <dbReference type="PROSITE" id="PS51141"/>
    </source>
</evidence>
<comment type="caution">
    <text evidence="6">The sequence shown here is derived from an EMBL/GenBank/DDBJ whole genome shotgun (WGS) entry which is preliminary data.</text>
</comment>
<dbReference type="Gene3D" id="4.10.1100.10">
    <property type="entry name" value="Transcription factor, SBP-box domain"/>
    <property type="match status" value="1"/>
</dbReference>
<keyword evidence="3" id="KW-0862">Zinc</keyword>
<sequence length="145" mass="16211">MLLLTEDECLLLKLGGGEEAVTRPSKRVRSGSPGSGCVGNYPMCQVDNCKEDLSSAKDYHTRHKVCEVHSKAGKALVGKHMQKLCQQCSKFHPLSEFDEGRTSCRRRLACHNRRRRKTQPEDVASQLLILANGDNTPMTWILLVC</sequence>
<evidence type="ECO:0000313" key="6">
    <source>
        <dbReference type="EMBL" id="KAJ0211800.1"/>
    </source>
</evidence>
<keyword evidence="7" id="KW-1185">Reference proteome</keyword>
<keyword evidence="1" id="KW-0479">Metal-binding</keyword>
<dbReference type="InterPro" id="IPR004333">
    <property type="entry name" value="SBP_dom"/>
</dbReference>
<dbReference type="PANTHER" id="PTHR31251">
    <property type="entry name" value="SQUAMOSA PROMOTER-BINDING-LIKE PROTEIN 4"/>
    <property type="match status" value="1"/>
</dbReference>
<evidence type="ECO:0000313" key="7">
    <source>
        <dbReference type="Proteomes" id="UP000235145"/>
    </source>
</evidence>
<dbReference type="EMBL" id="NBSK02000004">
    <property type="protein sequence ID" value="KAJ0211800.1"/>
    <property type="molecule type" value="Genomic_DNA"/>
</dbReference>
<evidence type="ECO:0000256" key="4">
    <source>
        <dbReference type="PROSITE-ProRule" id="PRU00470"/>
    </source>
</evidence>
<evidence type="ECO:0000256" key="3">
    <source>
        <dbReference type="ARBA" id="ARBA00022833"/>
    </source>
</evidence>
<accession>A0A9R1VVZ0</accession>
<keyword evidence="2 4" id="KW-0863">Zinc-finger</keyword>
<dbReference type="GO" id="GO:0000976">
    <property type="term" value="F:transcription cis-regulatory region binding"/>
    <property type="evidence" value="ECO:0000318"/>
    <property type="project" value="GO_Central"/>
</dbReference>
<dbReference type="GO" id="GO:0005634">
    <property type="term" value="C:nucleus"/>
    <property type="evidence" value="ECO:0000318"/>
    <property type="project" value="GO_Central"/>
</dbReference>
<organism evidence="6 7">
    <name type="scientific">Lactuca sativa</name>
    <name type="common">Garden lettuce</name>
    <dbReference type="NCBI Taxonomy" id="4236"/>
    <lineage>
        <taxon>Eukaryota</taxon>
        <taxon>Viridiplantae</taxon>
        <taxon>Streptophyta</taxon>
        <taxon>Embryophyta</taxon>
        <taxon>Tracheophyta</taxon>
        <taxon>Spermatophyta</taxon>
        <taxon>Magnoliopsida</taxon>
        <taxon>eudicotyledons</taxon>
        <taxon>Gunneridae</taxon>
        <taxon>Pentapetalae</taxon>
        <taxon>asterids</taxon>
        <taxon>campanulids</taxon>
        <taxon>Asterales</taxon>
        <taxon>Asteraceae</taxon>
        <taxon>Cichorioideae</taxon>
        <taxon>Cichorieae</taxon>
        <taxon>Lactucinae</taxon>
        <taxon>Lactuca</taxon>
    </lineage>
</organism>
<dbReference type="GO" id="GO:0008270">
    <property type="term" value="F:zinc ion binding"/>
    <property type="evidence" value="ECO:0007669"/>
    <property type="project" value="UniProtKB-KW"/>
</dbReference>
<dbReference type="PROSITE" id="PS51141">
    <property type="entry name" value="ZF_SBP"/>
    <property type="match status" value="1"/>
</dbReference>
<evidence type="ECO:0000256" key="2">
    <source>
        <dbReference type="ARBA" id="ARBA00022771"/>
    </source>
</evidence>
<dbReference type="Pfam" id="PF03110">
    <property type="entry name" value="SBP"/>
    <property type="match status" value="1"/>
</dbReference>
<dbReference type="GO" id="GO:0001216">
    <property type="term" value="F:DNA-binding transcription activator activity"/>
    <property type="evidence" value="ECO:0000318"/>
    <property type="project" value="GO_Central"/>
</dbReference>